<feature type="compositionally biased region" description="Pro residues" evidence="3">
    <location>
        <begin position="388"/>
        <end position="401"/>
    </location>
</feature>
<dbReference type="PANTHER" id="PTHR48051:SF1">
    <property type="entry name" value="RAS SUPPRESSOR PROTEIN 1"/>
    <property type="match status" value="1"/>
</dbReference>
<dbReference type="Proteomes" id="UP000698800">
    <property type="component" value="Unassembled WGS sequence"/>
</dbReference>
<keyword evidence="5" id="KW-1185">Reference proteome</keyword>
<dbReference type="InterPro" id="IPR032675">
    <property type="entry name" value="LRR_dom_sf"/>
</dbReference>
<dbReference type="Pfam" id="PF13855">
    <property type="entry name" value="LRR_8"/>
    <property type="match status" value="1"/>
</dbReference>
<dbReference type="PANTHER" id="PTHR48051">
    <property type="match status" value="1"/>
</dbReference>
<keyword evidence="2" id="KW-0677">Repeat</keyword>
<gene>
    <name evidence="4" type="ORF">FGG08_002594</name>
</gene>
<evidence type="ECO:0000313" key="4">
    <source>
        <dbReference type="EMBL" id="KAH0543081.1"/>
    </source>
</evidence>
<dbReference type="EMBL" id="JAGHQL010000040">
    <property type="protein sequence ID" value="KAH0543081.1"/>
    <property type="molecule type" value="Genomic_DNA"/>
</dbReference>
<reference evidence="4" key="1">
    <citation type="submission" date="2021-03" db="EMBL/GenBank/DDBJ databases">
        <title>Comparative genomics and phylogenomic investigation of the class Geoglossomycetes provide insights into ecological specialization and systematics.</title>
        <authorList>
            <person name="Melie T."/>
            <person name="Pirro S."/>
            <person name="Miller A.N."/>
            <person name="Quandt A."/>
        </authorList>
    </citation>
    <scope>NUCLEOTIDE SEQUENCE</scope>
    <source>
        <strain evidence="4">GBOQ0MN5Z8</strain>
    </source>
</reference>
<feature type="compositionally biased region" description="Polar residues" evidence="3">
    <location>
        <begin position="32"/>
        <end position="42"/>
    </location>
</feature>
<dbReference type="InterPro" id="IPR003591">
    <property type="entry name" value="Leu-rich_rpt_typical-subtyp"/>
</dbReference>
<feature type="region of interest" description="Disordered" evidence="3">
    <location>
        <begin position="1"/>
        <end position="48"/>
    </location>
</feature>
<proteinExistence type="predicted"/>
<feature type="compositionally biased region" description="Low complexity" evidence="3">
    <location>
        <begin position="347"/>
        <end position="365"/>
    </location>
</feature>
<organism evidence="4 5">
    <name type="scientific">Glutinoglossum americanum</name>
    <dbReference type="NCBI Taxonomy" id="1670608"/>
    <lineage>
        <taxon>Eukaryota</taxon>
        <taxon>Fungi</taxon>
        <taxon>Dikarya</taxon>
        <taxon>Ascomycota</taxon>
        <taxon>Pezizomycotina</taxon>
        <taxon>Geoglossomycetes</taxon>
        <taxon>Geoglossales</taxon>
        <taxon>Geoglossaceae</taxon>
        <taxon>Glutinoglossum</taxon>
    </lineage>
</organism>
<keyword evidence="1" id="KW-0433">Leucine-rich repeat</keyword>
<sequence length="494" mass="54133">MSTEPAELTLPPLPPRTPSSTFIRHKKRSYKHTTSSPCTSSDPALFSSDDHLFSGAENYTGESRRKKRVFLGAWWDRSGGSGGERGIRGKRKLRRVVDSGVWMGSEGTEGGEDEDEDEEGVVVDGGEKDGRNDIVGGRNTNDEGVLVDSTGKPWVAPVEIPDGPLAEAEKIVQRCVEEGNEHVNLSDLLLPHLPATILHPLALLTKNPPTPPTTYHPLTPNLHLFLSHNALRVLPPPLLTLTNLSVLSLRNNKLTTLPDAISRLQNLVELNVAGNRLRWLPWGVVRLVREGKLEVLRVWPNPFLERAGHVGFSRRGVAREGGGADDEGVSRRLHDYRASSRRPWQPTPLASTPPSYLLPTLTPHASSPPPPSLTPPTVTHLSTRTAPNQPPPPPGVTTGPPPLMSLALLTLLRAYGADPSFPTLPSLLPSDSIPQRLMRETVKAGDEGGRQCTVCRREYVIPRTEWIEWWNCVPDGLGMGVPVLRRGCRWSCVV</sequence>
<dbReference type="InterPro" id="IPR050216">
    <property type="entry name" value="LRR_domain-containing"/>
</dbReference>
<dbReference type="AlphaFoldDB" id="A0A9P8ICM8"/>
<evidence type="ECO:0000256" key="2">
    <source>
        <dbReference type="ARBA" id="ARBA00022737"/>
    </source>
</evidence>
<evidence type="ECO:0000313" key="5">
    <source>
        <dbReference type="Proteomes" id="UP000698800"/>
    </source>
</evidence>
<dbReference type="PROSITE" id="PS51450">
    <property type="entry name" value="LRR"/>
    <property type="match status" value="1"/>
</dbReference>
<feature type="compositionally biased region" description="Low complexity" evidence="3">
    <location>
        <begin position="1"/>
        <end position="10"/>
    </location>
</feature>
<protein>
    <submittedName>
        <fullName evidence="4">Uncharacterized protein</fullName>
    </submittedName>
</protein>
<evidence type="ECO:0000256" key="3">
    <source>
        <dbReference type="SAM" id="MobiDB-lite"/>
    </source>
</evidence>
<dbReference type="SMART" id="SM00369">
    <property type="entry name" value="LRR_TYP"/>
    <property type="match status" value="2"/>
</dbReference>
<dbReference type="OrthoDB" id="1517790at2759"/>
<dbReference type="GO" id="GO:0005737">
    <property type="term" value="C:cytoplasm"/>
    <property type="evidence" value="ECO:0007669"/>
    <property type="project" value="TreeGrafter"/>
</dbReference>
<feature type="region of interest" description="Disordered" evidence="3">
    <location>
        <begin position="102"/>
        <end position="149"/>
    </location>
</feature>
<dbReference type="InterPro" id="IPR001611">
    <property type="entry name" value="Leu-rich_rpt"/>
</dbReference>
<feature type="region of interest" description="Disordered" evidence="3">
    <location>
        <begin position="336"/>
        <end position="401"/>
    </location>
</feature>
<name>A0A9P8ICM8_9PEZI</name>
<comment type="caution">
    <text evidence="4">The sequence shown here is derived from an EMBL/GenBank/DDBJ whole genome shotgun (WGS) entry which is preliminary data.</text>
</comment>
<feature type="compositionally biased region" description="Acidic residues" evidence="3">
    <location>
        <begin position="109"/>
        <end position="121"/>
    </location>
</feature>
<dbReference type="SUPFAM" id="SSF52075">
    <property type="entry name" value="Outer arm dynein light chain 1"/>
    <property type="match status" value="1"/>
</dbReference>
<dbReference type="Gene3D" id="3.80.10.10">
    <property type="entry name" value="Ribonuclease Inhibitor"/>
    <property type="match status" value="1"/>
</dbReference>
<accession>A0A9P8ICM8</accession>
<evidence type="ECO:0000256" key="1">
    <source>
        <dbReference type="ARBA" id="ARBA00022614"/>
    </source>
</evidence>